<feature type="transmembrane region" description="Helical" evidence="8">
    <location>
        <begin position="97"/>
        <end position="117"/>
    </location>
</feature>
<feature type="transmembrane region" description="Helical" evidence="8">
    <location>
        <begin position="170"/>
        <end position="195"/>
    </location>
</feature>
<feature type="transmembrane region" description="Helical" evidence="8">
    <location>
        <begin position="312"/>
        <end position="332"/>
    </location>
</feature>
<sequence>MSPSFFFLPNSYIYHHHYHHLSLLLHYNTINMNNNNNNNNNNKMKMMMVNFSIIIITINLILSPSMALSTMADDASSCSCSKVAQTSDKHKAMSLKFIAIASILSAGAMGVLVPILGRSIAVLRPESDVFFIIKSFAAGVILATGFIHILPDAFERLTSKCLPEEPWRRFPFAGFVAMSSAMGTMMVDSFATGYYKRSYISKALPVDVDLDVDVHEVAQVESSQQPQFHSHEHGHALQDGSLSEKIRHRVISQVLELGIVVHSVIIGISLGASEKSSTIRPLVGALSFHQFFEGIGLGGCIVQANFRAKATVIMAVFFSLTAPVGIALGIGVSSSYDEHSSTALIIEGMFNAASAGILIYMALVDLLAADFMNTRLQSNGRLQLGTHLALLLGAGLMSLLAKWA</sequence>
<dbReference type="RefSeq" id="XP_039114047.1">
    <property type="nucleotide sequence ID" value="XM_039258113.1"/>
</dbReference>
<feature type="transmembrane region" description="Helical" evidence="8">
    <location>
        <begin position="129"/>
        <end position="150"/>
    </location>
</feature>
<keyword evidence="5 8" id="KW-1133">Transmembrane helix</keyword>
<dbReference type="InterPro" id="IPR004698">
    <property type="entry name" value="Zn/Fe_permease_fun/pln"/>
</dbReference>
<comment type="caution">
    <text evidence="8">Lacks conserved residue(s) required for the propagation of feature annotation.</text>
</comment>
<evidence type="ECO:0000256" key="6">
    <source>
        <dbReference type="ARBA" id="ARBA00023065"/>
    </source>
</evidence>
<evidence type="ECO:0000256" key="2">
    <source>
        <dbReference type="ARBA" id="ARBA00006939"/>
    </source>
</evidence>
<proteinExistence type="inferred from homology"/>
<evidence type="ECO:0000256" key="3">
    <source>
        <dbReference type="ARBA" id="ARBA00022448"/>
    </source>
</evidence>
<keyword evidence="6 8" id="KW-0406">Ion transport</keyword>
<evidence type="ECO:0000313" key="9">
    <source>
        <dbReference type="Proteomes" id="UP001515500"/>
    </source>
</evidence>
<keyword evidence="4 8" id="KW-0812">Transmembrane</keyword>
<dbReference type="GO" id="GO:0005385">
    <property type="term" value="F:zinc ion transmembrane transporter activity"/>
    <property type="evidence" value="ECO:0007669"/>
    <property type="project" value="InterPro"/>
</dbReference>
<dbReference type="GeneID" id="120249559"/>
<comment type="subcellular location">
    <subcellularLocation>
        <location evidence="1 8">Membrane</location>
        <topology evidence="1 8">Multi-pass membrane protein</topology>
    </subcellularLocation>
</comment>
<organism evidence="9 10">
    <name type="scientific">Dioscorea cayennensis subsp. rotundata</name>
    <name type="common">White Guinea yam</name>
    <name type="synonym">Dioscorea rotundata</name>
    <dbReference type="NCBI Taxonomy" id="55577"/>
    <lineage>
        <taxon>Eukaryota</taxon>
        <taxon>Viridiplantae</taxon>
        <taxon>Streptophyta</taxon>
        <taxon>Embryophyta</taxon>
        <taxon>Tracheophyta</taxon>
        <taxon>Spermatophyta</taxon>
        <taxon>Magnoliopsida</taxon>
        <taxon>Liliopsida</taxon>
        <taxon>Dioscoreales</taxon>
        <taxon>Dioscoreaceae</taxon>
        <taxon>Dioscorea</taxon>
    </lineage>
</organism>
<comment type="similarity">
    <text evidence="2 8">Belongs to the ZIP transporter (TC 2.A.5) family.</text>
</comment>
<dbReference type="Pfam" id="PF02535">
    <property type="entry name" value="Zip"/>
    <property type="match status" value="1"/>
</dbReference>
<protein>
    <submittedName>
        <fullName evidence="10">Zinc transporter 3-like</fullName>
    </submittedName>
</protein>
<evidence type="ECO:0000256" key="1">
    <source>
        <dbReference type="ARBA" id="ARBA00004141"/>
    </source>
</evidence>
<evidence type="ECO:0000256" key="5">
    <source>
        <dbReference type="ARBA" id="ARBA00022989"/>
    </source>
</evidence>
<evidence type="ECO:0000256" key="4">
    <source>
        <dbReference type="ARBA" id="ARBA00022692"/>
    </source>
</evidence>
<dbReference type="Proteomes" id="UP001515500">
    <property type="component" value="Chromosome 19"/>
</dbReference>
<feature type="transmembrane region" description="Helical" evidence="8">
    <location>
        <begin position="47"/>
        <end position="67"/>
    </location>
</feature>
<dbReference type="NCBIfam" id="TIGR00820">
    <property type="entry name" value="zip"/>
    <property type="match status" value="1"/>
</dbReference>
<gene>
    <name evidence="10" type="primary">LOC120249559</name>
</gene>
<keyword evidence="7 8" id="KW-0472">Membrane</keyword>
<feature type="transmembrane region" description="Helical" evidence="8">
    <location>
        <begin position="352"/>
        <end position="372"/>
    </location>
</feature>
<dbReference type="InterPro" id="IPR003689">
    <property type="entry name" value="ZIP"/>
</dbReference>
<dbReference type="PANTHER" id="PTHR11040:SF181">
    <property type="entry name" value="ZINC TRANSPORTER 1"/>
    <property type="match status" value="1"/>
</dbReference>
<evidence type="ECO:0000256" key="8">
    <source>
        <dbReference type="RuleBase" id="RU362088"/>
    </source>
</evidence>
<keyword evidence="9" id="KW-1185">Reference proteome</keyword>
<dbReference type="AlphaFoldDB" id="A0AB40AGI4"/>
<reference evidence="10" key="1">
    <citation type="submission" date="2025-08" db="UniProtKB">
        <authorList>
            <consortium name="RefSeq"/>
        </authorList>
    </citation>
    <scope>IDENTIFICATION</scope>
</reference>
<feature type="transmembrane region" description="Helical" evidence="8">
    <location>
        <begin position="384"/>
        <end position="403"/>
    </location>
</feature>
<dbReference type="PANTHER" id="PTHR11040">
    <property type="entry name" value="ZINC/IRON TRANSPORTER"/>
    <property type="match status" value="1"/>
</dbReference>
<name>A0AB40AGI4_DIOCR</name>
<accession>A0AB40AGI4</accession>
<keyword evidence="3 8" id="KW-0813">Transport</keyword>
<evidence type="ECO:0000256" key="7">
    <source>
        <dbReference type="ARBA" id="ARBA00023136"/>
    </source>
</evidence>
<evidence type="ECO:0000313" key="10">
    <source>
        <dbReference type="RefSeq" id="XP_039114047.1"/>
    </source>
</evidence>
<dbReference type="GO" id="GO:0005886">
    <property type="term" value="C:plasma membrane"/>
    <property type="evidence" value="ECO:0007669"/>
    <property type="project" value="TreeGrafter"/>
</dbReference>